<evidence type="ECO:0000313" key="1">
    <source>
        <dbReference type="EMBL" id="MEX0469930.1"/>
    </source>
</evidence>
<comment type="caution">
    <text evidence="1">The sequence shown here is derived from an EMBL/GenBank/DDBJ whole genome shotgun (WGS) entry which is preliminary data.</text>
</comment>
<reference evidence="1 2" key="1">
    <citation type="submission" date="2024-02" db="EMBL/GenBank/DDBJ databases">
        <title>New especies of Spiribacter isolated from saline water.</title>
        <authorList>
            <person name="Leon M.J."/>
            <person name="De La Haba R."/>
            <person name="Sanchez-Porro C."/>
            <person name="Ventosa A."/>
        </authorList>
    </citation>
    <scope>NUCLEOTIDE SEQUENCE [LARGE SCALE GENOMIC DNA]</scope>
    <source>
        <strain evidence="2">ag22IC6-390</strain>
    </source>
</reference>
<proteinExistence type="predicted"/>
<evidence type="ECO:0000313" key="2">
    <source>
        <dbReference type="Proteomes" id="UP001556709"/>
    </source>
</evidence>
<dbReference type="EMBL" id="JBAKFM010000005">
    <property type="protein sequence ID" value="MEX0469930.1"/>
    <property type="molecule type" value="Genomic_DNA"/>
</dbReference>
<sequence length="76" mass="8745">MKDDIFNEDDLLVITIRDDESGTFVEKRLPDGQTWTEVLIQVVHMLNGVGYYIDSVKAAEQINNMFEEAKMGNTYE</sequence>
<dbReference type="RefSeq" id="WP_367991142.1">
    <property type="nucleotide sequence ID" value="NZ_JBAKFM010000005.1"/>
</dbReference>
<accession>A0ABV3TFA7</accession>
<protein>
    <submittedName>
        <fullName evidence="1">Uncharacterized protein</fullName>
    </submittedName>
</protein>
<organism evidence="1 2">
    <name type="scientific">Spiribacter pallidus</name>
    <dbReference type="NCBI Taxonomy" id="1987936"/>
    <lineage>
        <taxon>Bacteria</taxon>
        <taxon>Pseudomonadati</taxon>
        <taxon>Pseudomonadota</taxon>
        <taxon>Gammaproteobacteria</taxon>
        <taxon>Chromatiales</taxon>
        <taxon>Ectothiorhodospiraceae</taxon>
        <taxon>Spiribacter</taxon>
    </lineage>
</organism>
<gene>
    <name evidence="1" type="ORF">V6X73_09345</name>
</gene>
<dbReference type="Proteomes" id="UP001556709">
    <property type="component" value="Unassembled WGS sequence"/>
</dbReference>
<name>A0ABV3TFA7_9GAMM</name>
<keyword evidence="2" id="KW-1185">Reference proteome</keyword>